<evidence type="ECO:0000259" key="1">
    <source>
        <dbReference type="PROSITE" id="PS51736"/>
    </source>
</evidence>
<feature type="domain" description="Resolvase/invertase-type recombinase catalytic" evidence="1">
    <location>
        <begin position="4"/>
        <end position="152"/>
    </location>
</feature>
<dbReference type="InterPro" id="IPR036162">
    <property type="entry name" value="Resolvase-like_N_sf"/>
</dbReference>
<reference evidence="3 4" key="1">
    <citation type="journal article" date="2019" name="Int. J. Syst. Evol. Microbiol.">
        <title>The Global Catalogue of Microorganisms (GCM) 10K type strain sequencing project: providing services to taxonomists for standard genome sequencing and annotation.</title>
        <authorList>
            <consortium name="The Broad Institute Genomics Platform"/>
            <consortium name="The Broad Institute Genome Sequencing Center for Infectious Disease"/>
            <person name="Wu L."/>
            <person name="Ma J."/>
        </authorList>
    </citation>
    <scope>NUCLEOTIDE SEQUENCE [LARGE SCALE GENOMIC DNA]</scope>
    <source>
        <strain evidence="3 4">JCM 8201</strain>
    </source>
</reference>
<dbReference type="Pfam" id="PF00239">
    <property type="entry name" value="Resolvase"/>
    <property type="match status" value="1"/>
</dbReference>
<feature type="domain" description="Recombinase" evidence="2">
    <location>
        <begin position="160"/>
        <end position="279"/>
    </location>
</feature>
<dbReference type="PROSITE" id="PS51736">
    <property type="entry name" value="RECOMBINASES_3"/>
    <property type="match status" value="1"/>
</dbReference>
<dbReference type="PANTHER" id="PTHR30461:SF23">
    <property type="entry name" value="DNA RECOMBINASE-RELATED"/>
    <property type="match status" value="1"/>
</dbReference>
<organism evidence="3 4">
    <name type="scientific">Actinocorallia aurantiaca</name>
    <dbReference type="NCBI Taxonomy" id="46204"/>
    <lineage>
        <taxon>Bacteria</taxon>
        <taxon>Bacillati</taxon>
        <taxon>Actinomycetota</taxon>
        <taxon>Actinomycetes</taxon>
        <taxon>Streptosporangiales</taxon>
        <taxon>Thermomonosporaceae</taxon>
        <taxon>Actinocorallia</taxon>
    </lineage>
</organism>
<gene>
    <name evidence="3" type="ORF">GCM10010439_60680</name>
</gene>
<dbReference type="Pfam" id="PF07508">
    <property type="entry name" value="Recombinase"/>
    <property type="match status" value="1"/>
</dbReference>
<evidence type="ECO:0000313" key="3">
    <source>
        <dbReference type="EMBL" id="GAA2735570.1"/>
    </source>
</evidence>
<keyword evidence="4" id="KW-1185">Reference proteome</keyword>
<accession>A0ABN3UMA5</accession>
<sequence>MTKRAVVYVRISRDKMGAGLGVAEQELQCRELAERFGYEVVFVYVDNDLSAYSGRPRPAYLQMLAALREGKADAVLCWHTDRLHRSNTELEDYIQAVEPHNVQTQTVKAGPIDLSTPSGRMIARQLCTIARYESEHRAERVSAARARQARQGIYGGGRRPYGFEADGVTIRPQEAQEIARWSYALLSGVPLRSITRDLIERDVPTASGNRWQPPAVRDILLRPRNAGFMVHRPIGGDKHRGNGRGYTDDHIVGKAPWEPIIPEDVWRAVVAKLTDPERKTTPGPAPRWLGSGLYRCHCGEGMRCIGKSRQDKKVFYYRCIGPGSGHSAMRADELDPLVNKAAVMRLSREDLATLIPQPPEGPSVAELHAELAVHRQRLEHLDDDYDNDRITRAQYLRGTEKRRTKISALESQLDAHQELSPLAQFVGAADPGALWDKLSLGEKRTVLRELMTITVKPVGRGRRISDPLDRVDFTDPR</sequence>
<dbReference type="SUPFAM" id="SSF53041">
    <property type="entry name" value="Resolvase-like"/>
    <property type="match status" value="1"/>
</dbReference>
<dbReference type="EMBL" id="BAAATZ010000029">
    <property type="protein sequence ID" value="GAA2735570.1"/>
    <property type="molecule type" value="Genomic_DNA"/>
</dbReference>
<dbReference type="Gene3D" id="3.90.1750.20">
    <property type="entry name" value="Putative Large Serine Recombinase, Chain B, Domain 2"/>
    <property type="match status" value="1"/>
</dbReference>
<name>A0ABN3UMA5_9ACTN</name>
<evidence type="ECO:0008006" key="5">
    <source>
        <dbReference type="Google" id="ProtNLM"/>
    </source>
</evidence>
<evidence type="ECO:0000313" key="4">
    <source>
        <dbReference type="Proteomes" id="UP001501842"/>
    </source>
</evidence>
<comment type="caution">
    <text evidence="3">The sequence shown here is derived from an EMBL/GenBank/DDBJ whole genome shotgun (WGS) entry which is preliminary data.</text>
</comment>
<dbReference type="CDD" id="cd00338">
    <property type="entry name" value="Ser_Recombinase"/>
    <property type="match status" value="1"/>
</dbReference>
<dbReference type="PANTHER" id="PTHR30461">
    <property type="entry name" value="DNA-INVERTASE FROM LAMBDOID PROPHAGE"/>
    <property type="match status" value="1"/>
</dbReference>
<dbReference type="SMART" id="SM00857">
    <property type="entry name" value="Resolvase"/>
    <property type="match status" value="1"/>
</dbReference>
<evidence type="ECO:0000259" key="2">
    <source>
        <dbReference type="PROSITE" id="PS51737"/>
    </source>
</evidence>
<proteinExistence type="predicted"/>
<dbReference type="InterPro" id="IPR006119">
    <property type="entry name" value="Resolv_N"/>
</dbReference>
<dbReference type="PROSITE" id="PS51737">
    <property type="entry name" value="RECOMBINASE_DNA_BIND"/>
    <property type="match status" value="1"/>
</dbReference>
<dbReference type="Proteomes" id="UP001501842">
    <property type="component" value="Unassembled WGS sequence"/>
</dbReference>
<dbReference type="InterPro" id="IPR050639">
    <property type="entry name" value="SSR_resolvase"/>
</dbReference>
<dbReference type="InterPro" id="IPR038109">
    <property type="entry name" value="DNA_bind_recomb_sf"/>
</dbReference>
<dbReference type="InterPro" id="IPR011109">
    <property type="entry name" value="DNA_bind_recombinase_dom"/>
</dbReference>
<protein>
    <recommendedName>
        <fullName evidence="5">DNA invertase Pin-like site-specific DNA recombinase</fullName>
    </recommendedName>
</protein>
<dbReference type="Gene3D" id="3.40.50.1390">
    <property type="entry name" value="Resolvase, N-terminal catalytic domain"/>
    <property type="match status" value="1"/>
</dbReference>
<dbReference type="RefSeq" id="WP_344455493.1">
    <property type="nucleotide sequence ID" value="NZ_BAAATZ010000029.1"/>
</dbReference>